<dbReference type="GO" id="GO:0032259">
    <property type="term" value="P:methylation"/>
    <property type="evidence" value="ECO:0007669"/>
    <property type="project" value="UniProtKB-KW"/>
</dbReference>
<dbReference type="Gene3D" id="3.40.50.150">
    <property type="entry name" value="Vaccinia Virus protein VP39"/>
    <property type="match status" value="1"/>
</dbReference>
<dbReference type="Proteomes" id="UP000682134">
    <property type="component" value="Unassembled WGS sequence"/>
</dbReference>
<reference evidence="2" key="1">
    <citation type="submission" date="2021-04" db="EMBL/GenBank/DDBJ databases">
        <title>Genome seq and assembly of Bacillus sp.</title>
        <authorList>
            <person name="Chhetri G."/>
        </authorList>
    </citation>
    <scope>NUCLEOTIDE SEQUENCE</scope>
    <source>
        <strain evidence="2">RG28</strain>
    </source>
</reference>
<evidence type="ECO:0000259" key="1">
    <source>
        <dbReference type="Pfam" id="PF13847"/>
    </source>
</evidence>
<dbReference type="GO" id="GO:0008168">
    <property type="term" value="F:methyltransferase activity"/>
    <property type="evidence" value="ECO:0007669"/>
    <property type="project" value="UniProtKB-KW"/>
</dbReference>
<dbReference type="InterPro" id="IPR025714">
    <property type="entry name" value="Methyltranfer_dom"/>
</dbReference>
<sequence length="315" mass="36150">MKGKSIHIRINETILEKFEEALIYEGINKTEFLTHAIQNFCSKVESEKMNDIKRQYGTSTHLQVRIDTHVKYEEKRIDLDEMVINLLNLTNDEKILDIGCATGAFLTLLQTIGHKGQLTGLDQSPKMIEEANKKSQQKNLNIEWIIGDARKLPFSSNSYDWVVARHMLYHVPDIQKTIEGFKRIIKPNGGLVTTTNSRNSLPRIMELCNNMLVEFGFPERISSAAPFCIENAKEILSSTFDSVEEKVISNSLVFEQAEPIVNYITSMFPSLNIPDNTDLYTDMKNWLKIEAENILLRNGKVWRDPKDVGFYLCKK</sequence>
<name>A0A940SL08_9BACI</name>
<dbReference type="SUPFAM" id="SSF53335">
    <property type="entry name" value="S-adenosyl-L-methionine-dependent methyltransferases"/>
    <property type="match status" value="1"/>
</dbReference>
<keyword evidence="3" id="KW-1185">Reference proteome</keyword>
<dbReference type="PANTHER" id="PTHR43591">
    <property type="entry name" value="METHYLTRANSFERASE"/>
    <property type="match status" value="1"/>
</dbReference>
<evidence type="ECO:0000313" key="3">
    <source>
        <dbReference type="Proteomes" id="UP000682134"/>
    </source>
</evidence>
<dbReference type="EMBL" id="JAGIYQ010000007">
    <property type="protein sequence ID" value="MBP0725823.1"/>
    <property type="molecule type" value="Genomic_DNA"/>
</dbReference>
<dbReference type="Pfam" id="PF13847">
    <property type="entry name" value="Methyltransf_31"/>
    <property type="match status" value="1"/>
</dbReference>
<proteinExistence type="predicted"/>
<gene>
    <name evidence="2" type="ORF">J5Y03_11645</name>
</gene>
<organism evidence="2 3">
    <name type="scientific">Gottfriedia endophytica</name>
    <dbReference type="NCBI Taxonomy" id="2820819"/>
    <lineage>
        <taxon>Bacteria</taxon>
        <taxon>Bacillati</taxon>
        <taxon>Bacillota</taxon>
        <taxon>Bacilli</taxon>
        <taxon>Bacillales</taxon>
        <taxon>Bacillaceae</taxon>
        <taxon>Gottfriedia</taxon>
    </lineage>
</organism>
<protein>
    <submittedName>
        <fullName evidence="2">Class I SAM-dependent methyltransferase</fullName>
    </submittedName>
</protein>
<dbReference type="InterPro" id="IPR029063">
    <property type="entry name" value="SAM-dependent_MTases_sf"/>
</dbReference>
<feature type="domain" description="Methyltransferase" evidence="1">
    <location>
        <begin position="90"/>
        <end position="209"/>
    </location>
</feature>
<evidence type="ECO:0000313" key="2">
    <source>
        <dbReference type="EMBL" id="MBP0725823.1"/>
    </source>
</evidence>
<accession>A0A940SL08</accession>
<comment type="caution">
    <text evidence="2">The sequence shown here is derived from an EMBL/GenBank/DDBJ whole genome shotgun (WGS) entry which is preliminary data.</text>
</comment>
<keyword evidence="2" id="KW-0489">Methyltransferase</keyword>
<keyword evidence="2" id="KW-0808">Transferase</keyword>
<dbReference type="CDD" id="cd02440">
    <property type="entry name" value="AdoMet_MTases"/>
    <property type="match status" value="1"/>
</dbReference>
<dbReference type="RefSeq" id="WP_209406121.1">
    <property type="nucleotide sequence ID" value="NZ_JAGIYQ010000007.1"/>
</dbReference>
<dbReference type="AlphaFoldDB" id="A0A940SL08"/>